<dbReference type="EMBL" id="QKKF02011224">
    <property type="protein sequence ID" value="RZF44216.1"/>
    <property type="molecule type" value="Genomic_DNA"/>
</dbReference>
<organism evidence="2 3">
    <name type="scientific">Laodelphax striatellus</name>
    <name type="common">Small brown planthopper</name>
    <name type="synonym">Delphax striatella</name>
    <dbReference type="NCBI Taxonomy" id="195883"/>
    <lineage>
        <taxon>Eukaryota</taxon>
        <taxon>Metazoa</taxon>
        <taxon>Ecdysozoa</taxon>
        <taxon>Arthropoda</taxon>
        <taxon>Hexapoda</taxon>
        <taxon>Insecta</taxon>
        <taxon>Pterygota</taxon>
        <taxon>Neoptera</taxon>
        <taxon>Paraneoptera</taxon>
        <taxon>Hemiptera</taxon>
        <taxon>Auchenorrhyncha</taxon>
        <taxon>Fulgoroidea</taxon>
        <taxon>Delphacidae</taxon>
        <taxon>Criomorphinae</taxon>
        <taxon>Laodelphax</taxon>
    </lineage>
</organism>
<accession>A0A482XEH1</accession>
<keyword evidence="3" id="KW-1185">Reference proteome</keyword>
<dbReference type="Proteomes" id="UP000291343">
    <property type="component" value="Unassembled WGS sequence"/>
</dbReference>
<comment type="caution">
    <text evidence="2">The sequence shown here is derived from an EMBL/GenBank/DDBJ whole genome shotgun (WGS) entry which is preliminary data.</text>
</comment>
<protein>
    <submittedName>
        <fullName evidence="2">Uncharacterized protein</fullName>
    </submittedName>
</protein>
<gene>
    <name evidence="2" type="ORF">LSTR_LSTR003856</name>
</gene>
<dbReference type="AlphaFoldDB" id="A0A482XEH1"/>
<feature type="compositionally biased region" description="Basic and acidic residues" evidence="1">
    <location>
        <begin position="89"/>
        <end position="100"/>
    </location>
</feature>
<reference evidence="2 3" key="1">
    <citation type="journal article" date="2017" name="Gigascience">
        <title>Genome sequence of the small brown planthopper, Laodelphax striatellus.</title>
        <authorList>
            <person name="Zhu J."/>
            <person name="Jiang F."/>
            <person name="Wang X."/>
            <person name="Yang P."/>
            <person name="Bao Y."/>
            <person name="Zhao W."/>
            <person name="Wang W."/>
            <person name="Lu H."/>
            <person name="Wang Q."/>
            <person name="Cui N."/>
            <person name="Li J."/>
            <person name="Chen X."/>
            <person name="Luo L."/>
            <person name="Yu J."/>
            <person name="Kang L."/>
            <person name="Cui F."/>
        </authorList>
    </citation>
    <scope>NUCLEOTIDE SEQUENCE [LARGE SCALE GENOMIC DNA]</scope>
    <source>
        <strain evidence="2">Lst14</strain>
    </source>
</reference>
<dbReference type="InParanoid" id="A0A482XEH1"/>
<feature type="region of interest" description="Disordered" evidence="1">
    <location>
        <begin position="19"/>
        <end position="128"/>
    </location>
</feature>
<dbReference type="SMR" id="A0A482XEH1"/>
<evidence type="ECO:0000313" key="3">
    <source>
        <dbReference type="Proteomes" id="UP000291343"/>
    </source>
</evidence>
<sequence length="128" mass="14602">MDGDEQYNTLEDQIQIQKFLEDDRNEVDTDYNDIIPESDHDEEDYESDSDHDTDSLQDNSDADPDYIPVNNNNNYIDSGEEDIPGPEPSRQKQVDNHLDDIIESVVNGAGSDDTSRPKVTSRAPYFPY</sequence>
<evidence type="ECO:0000256" key="1">
    <source>
        <dbReference type="SAM" id="MobiDB-lite"/>
    </source>
</evidence>
<proteinExistence type="predicted"/>
<evidence type="ECO:0000313" key="2">
    <source>
        <dbReference type="EMBL" id="RZF44216.1"/>
    </source>
</evidence>
<name>A0A482XEH1_LAOST</name>